<feature type="transmembrane region" description="Helical" evidence="1">
    <location>
        <begin position="123"/>
        <end position="146"/>
    </location>
</feature>
<dbReference type="PIRSF" id="PIRSF031501">
    <property type="entry name" value="QueT"/>
    <property type="match status" value="1"/>
</dbReference>
<keyword evidence="1" id="KW-0812">Transmembrane</keyword>
<keyword evidence="1" id="KW-0472">Membrane</keyword>
<evidence type="ECO:0000313" key="2">
    <source>
        <dbReference type="EMBL" id="SHJ76128.1"/>
    </source>
</evidence>
<dbReference type="Pfam" id="PF06177">
    <property type="entry name" value="QueT"/>
    <property type="match status" value="1"/>
</dbReference>
<name>A0A1M6LY32_9FIRM</name>
<organism evidence="2 3">
    <name type="scientific">Anaerotignum lactatifermentans DSM 14214</name>
    <dbReference type="NCBI Taxonomy" id="1121323"/>
    <lineage>
        <taxon>Bacteria</taxon>
        <taxon>Bacillati</taxon>
        <taxon>Bacillota</taxon>
        <taxon>Clostridia</taxon>
        <taxon>Lachnospirales</taxon>
        <taxon>Anaerotignaceae</taxon>
        <taxon>Anaerotignum</taxon>
    </lineage>
</organism>
<protein>
    <submittedName>
        <fullName evidence="2">Uncharacterized membrane protein</fullName>
    </submittedName>
</protein>
<dbReference type="PANTHER" id="PTHR40044:SF1">
    <property type="entry name" value="INTEGRAL MEMBRANE PROTEIN"/>
    <property type="match status" value="1"/>
</dbReference>
<keyword evidence="3" id="KW-1185">Reference proteome</keyword>
<gene>
    <name evidence="2" type="ORF">SAMN02745138_00465</name>
</gene>
<accession>A0A1M6LY32</accession>
<evidence type="ECO:0000313" key="3">
    <source>
        <dbReference type="Proteomes" id="UP000183975"/>
    </source>
</evidence>
<dbReference type="EMBL" id="FRAH01000005">
    <property type="protein sequence ID" value="SHJ76128.1"/>
    <property type="molecule type" value="Genomic_DNA"/>
</dbReference>
<dbReference type="PANTHER" id="PTHR40044">
    <property type="entry name" value="INTEGRAL MEMBRANE PROTEIN-RELATED"/>
    <property type="match status" value="1"/>
</dbReference>
<feature type="transmembrane region" description="Helical" evidence="1">
    <location>
        <begin position="97"/>
        <end position="117"/>
    </location>
</feature>
<keyword evidence="1" id="KW-1133">Transmembrane helix</keyword>
<dbReference type="AlphaFoldDB" id="A0A1M6LY32"/>
<proteinExistence type="predicted"/>
<dbReference type="InterPro" id="IPR010387">
    <property type="entry name" value="QueT"/>
</dbReference>
<feature type="transmembrane region" description="Helical" evidence="1">
    <location>
        <begin position="58"/>
        <end position="90"/>
    </location>
</feature>
<feature type="transmembrane region" description="Helical" evidence="1">
    <location>
        <begin position="12"/>
        <end position="38"/>
    </location>
</feature>
<dbReference type="OrthoDB" id="9786793at2"/>
<sequence length="162" mass="17509">MQKNGSKTRMLAYTALVAAVYAVLTVGVAPLSYGMIQIRFSEILVLLAFVDKRYAPGLILGCFIANCFSPLGMVDAVFGTCCTAAALYGITHFSKNLFIASLWPVFCNAFLGVEYYLLQNAPLFLTAGTIALGEFLAVSCVGYVIFRQVMKNGHLVSQLKIG</sequence>
<reference evidence="2 3" key="1">
    <citation type="submission" date="2016-11" db="EMBL/GenBank/DDBJ databases">
        <authorList>
            <person name="Jaros S."/>
            <person name="Januszkiewicz K."/>
            <person name="Wedrychowicz H."/>
        </authorList>
    </citation>
    <scope>NUCLEOTIDE SEQUENCE [LARGE SCALE GENOMIC DNA]</scope>
    <source>
        <strain evidence="2 3">DSM 14214</strain>
    </source>
</reference>
<evidence type="ECO:0000256" key="1">
    <source>
        <dbReference type="SAM" id="Phobius"/>
    </source>
</evidence>
<dbReference type="Proteomes" id="UP000183975">
    <property type="component" value="Unassembled WGS sequence"/>
</dbReference>
<dbReference type="RefSeq" id="WP_084730522.1">
    <property type="nucleotide sequence ID" value="NZ_FRAH01000005.1"/>
</dbReference>